<reference evidence="2 3" key="1">
    <citation type="submission" date="2015-09" db="EMBL/GenBank/DDBJ databases">
        <authorList>
            <consortium name="Pathogen Informatics"/>
        </authorList>
    </citation>
    <scope>NUCLEOTIDE SEQUENCE [LARGE SCALE GENOMIC DNA]</scope>
    <source>
        <strain evidence="2 3">2789STDY5608891</strain>
    </source>
</reference>
<dbReference type="Gene3D" id="3.40.190.10">
    <property type="entry name" value="Periplasmic binding protein-like II"/>
    <property type="match status" value="2"/>
</dbReference>
<proteinExistence type="predicted"/>
<evidence type="ECO:0000256" key="1">
    <source>
        <dbReference type="SAM" id="SignalP"/>
    </source>
</evidence>
<accession>A0A173UX92</accession>
<dbReference type="PROSITE" id="PS51257">
    <property type="entry name" value="PROKAR_LIPOPROTEIN"/>
    <property type="match status" value="1"/>
</dbReference>
<feature type="chain" id="PRO_5038378574" evidence="1">
    <location>
        <begin position="20"/>
        <end position="737"/>
    </location>
</feature>
<protein>
    <submittedName>
        <fullName evidence="2">Maltose-binding periplasmic proteins/domains</fullName>
    </submittedName>
</protein>
<feature type="signal peptide" evidence="1">
    <location>
        <begin position="1"/>
        <end position="19"/>
    </location>
</feature>
<sequence length="737" mass="81671">MKKIWGMVTILGMTVCLLAGCGNDKKAAQDGSTNVENETAMENGTGSGSVISIGDSYYYDLLSSETGDIYALTDGEAENGEKPVFVWKSSDQGENWEDEMQLPDTLPEDSYLLAGTLQESTDGLEAFVIVSDPENSESDAGGCHLMRVTEKKSEELNVGDLFTKIGGYAWNISMVNDHVVSVAGTEQCVLYDTEQQKPLKTLSYDYCSAGFFSVKDQFIVYGNEIKYCLNKETLEEQEPEAGLKKFVEEMWNANDREVFAPMKAFGDTVMCVTTKAIYEYRDGRTVNVLSVPATVHGQTCFNGMSPVCKGKQNTYYLSTLTTGETTLWRIEPDPEQNTVSFTIYSLTKNTAVTQTAMLYQQEHPELKVELRTGMEEEAALTRTDAIKQLNTELLSGSGPDLIVMDGLSVEKYTDMGLLLPVDLNISEDAYFTNIAETYRKDGKLYAVPTDFLLYAVQGAVGSSPEISSASVTGQWILKHINEAGISGYQYTADYHAFSQYTQFLYDIYAENMIHDKTVNKKALKEYMELCGKLAETTSDKNLPEDATTTSIQAGEVEIHYNDSVNVSAGLVAGVTDLGALTTQQHNGEAEYALYPMYQPCNILAVNANTAKADMVEDFIRFSLENKAQKLNMNWYEPVTLDTFRSAVRGDGMDMDEDGLICELYMGDDMDSFYIYAPSEEENTSLEQQIRQMNHVFTDDVILRDIVREALTSYLNGSTGLDDAVSAAANRIDLYLGE</sequence>
<dbReference type="Proteomes" id="UP000095492">
    <property type="component" value="Unassembled WGS sequence"/>
</dbReference>
<dbReference type="RefSeq" id="WP_055290617.1">
    <property type="nucleotide sequence ID" value="NZ_CP173382.1"/>
</dbReference>
<keyword evidence="1" id="KW-0732">Signal</keyword>
<gene>
    <name evidence="2" type="ORF">ERS852448_02330</name>
</gene>
<dbReference type="SUPFAM" id="SSF53850">
    <property type="entry name" value="Periplasmic binding protein-like II"/>
    <property type="match status" value="1"/>
</dbReference>
<dbReference type="OrthoDB" id="2081033at2"/>
<evidence type="ECO:0000313" key="3">
    <source>
        <dbReference type="Proteomes" id="UP000095492"/>
    </source>
</evidence>
<dbReference type="STRING" id="39490.ERS852448_02330"/>
<organism evidence="2 3">
    <name type="scientific">Eubacterium ramulus</name>
    <dbReference type="NCBI Taxonomy" id="39490"/>
    <lineage>
        <taxon>Bacteria</taxon>
        <taxon>Bacillati</taxon>
        <taxon>Bacillota</taxon>
        <taxon>Clostridia</taxon>
        <taxon>Eubacteriales</taxon>
        <taxon>Eubacteriaceae</taxon>
        <taxon>Eubacterium</taxon>
    </lineage>
</organism>
<dbReference type="AlphaFoldDB" id="A0A173UX92"/>
<dbReference type="GeneID" id="97392260"/>
<evidence type="ECO:0000313" key="2">
    <source>
        <dbReference type="EMBL" id="CUN19702.1"/>
    </source>
</evidence>
<name>A0A173UX92_EUBRA</name>
<dbReference type="EMBL" id="CYYA01000018">
    <property type="protein sequence ID" value="CUN19702.1"/>
    <property type="molecule type" value="Genomic_DNA"/>
</dbReference>